<gene>
    <name evidence="3" type="ORF">PK98_08700</name>
</gene>
<dbReference type="RefSeq" id="WP_039095804.1">
    <property type="nucleotide sequence ID" value="NZ_JTDN01000001.1"/>
</dbReference>
<evidence type="ECO:0000259" key="2">
    <source>
        <dbReference type="Pfam" id="PF01337"/>
    </source>
</evidence>
<dbReference type="Pfam" id="PF01337">
    <property type="entry name" value="Barstar"/>
    <property type="match status" value="1"/>
</dbReference>
<dbReference type="SUPFAM" id="SSF52038">
    <property type="entry name" value="Barstar-related"/>
    <property type="match status" value="1"/>
</dbReference>
<proteinExistence type="inferred from homology"/>
<sequence>MTALTLDGATMGSLADLHAQVALHPETPDDHGPNLDALFDVLLAYYTAPLEITWRNAAAARATLGLDFARAQQVFDDAVEYYRSKGRPATFTMIEGPEAP</sequence>
<evidence type="ECO:0000256" key="1">
    <source>
        <dbReference type="ARBA" id="ARBA00006845"/>
    </source>
</evidence>
<dbReference type="InterPro" id="IPR035905">
    <property type="entry name" value="Barstar-like_sf"/>
</dbReference>
<evidence type="ECO:0000313" key="4">
    <source>
        <dbReference type="Proteomes" id="UP000030988"/>
    </source>
</evidence>
<dbReference type="STRING" id="1572751.PK98_08700"/>
<dbReference type="OrthoDB" id="7575400at2"/>
<evidence type="ECO:0000313" key="3">
    <source>
        <dbReference type="EMBL" id="KHL26482.1"/>
    </source>
</evidence>
<name>A0A0B2C2J4_9SPHN</name>
<dbReference type="InterPro" id="IPR000468">
    <property type="entry name" value="Barstar"/>
</dbReference>
<accession>A0A0B2C2J4</accession>
<organism evidence="3 4">
    <name type="scientific">Croceibacterium mercuriale</name>
    <dbReference type="NCBI Taxonomy" id="1572751"/>
    <lineage>
        <taxon>Bacteria</taxon>
        <taxon>Pseudomonadati</taxon>
        <taxon>Pseudomonadota</taxon>
        <taxon>Alphaproteobacteria</taxon>
        <taxon>Sphingomonadales</taxon>
        <taxon>Erythrobacteraceae</taxon>
        <taxon>Croceibacterium</taxon>
    </lineage>
</organism>
<dbReference type="AlphaFoldDB" id="A0A0B2C2J4"/>
<comment type="caution">
    <text evidence="3">The sequence shown here is derived from an EMBL/GenBank/DDBJ whole genome shotgun (WGS) entry which is preliminary data.</text>
</comment>
<keyword evidence="4" id="KW-1185">Reference proteome</keyword>
<reference evidence="3 4" key="1">
    <citation type="submission" date="2014-11" db="EMBL/GenBank/DDBJ databases">
        <title>Draft genome sequence of Kirrobacter mercurialis.</title>
        <authorList>
            <person name="Coil D.A."/>
            <person name="Eisen J.A."/>
        </authorList>
    </citation>
    <scope>NUCLEOTIDE SEQUENCE [LARGE SCALE GENOMIC DNA]</scope>
    <source>
        <strain evidence="3 4">Coronado</strain>
    </source>
</reference>
<dbReference type="Proteomes" id="UP000030988">
    <property type="component" value="Unassembled WGS sequence"/>
</dbReference>
<comment type="similarity">
    <text evidence="1">Belongs to the barstar family.</text>
</comment>
<feature type="domain" description="Barstar (barnase inhibitor)" evidence="2">
    <location>
        <begin position="1"/>
        <end position="91"/>
    </location>
</feature>
<protein>
    <recommendedName>
        <fullName evidence="2">Barstar (barnase inhibitor) domain-containing protein</fullName>
    </recommendedName>
</protein>
<dbReference type="Gene3D" id="3.30.370.10">
    <property type="entry name" value="Barstar-like"/>
    <property type="match status" value="1"/>
</dbReference>
<dbReference type="EMBL" id="JTDN01000001">
    <property type="protein sequence ID" value="KHL26482.1"/>
    <property type="molecule type" value="Genomic_DNA"/>
</dbReference>